<evidence type="ECO:0000313" key="12">
    <source>
        <dbReference type="Proteomes" id="UP000230097"/>
    </source>
</evidence>
<accession>A0A2M8DLI8</accession>
<evidence type="ECO:0000259" key="9">
    <source>
        <dbReference type="Pfam" id="PF00763"/>
    </source>
</evidence>
<keyword evidence="2" id="KW-0554">One-carbon metabolism</keyword>
<dbReference type="EC" id="3.5.4.9" evidence="11"/>
<dbReference type="AlphaFoldDB" id="A0A2M8DLI8"/>
<dbReference type="GO" id="GO:0035999">
    <property type="term" value="P:tetrahydrofolate interconversion"/>
    <property type="evidence" value="ECO:0007669"/>
    <property type="project" value="TreeGrafter"/>
</dbReference>
<dbReference type="EMBL" id="PFTC01000028">
    <property type="protein sequence ID" value="PJB98728.1"/>
    <property type="molecule type" value="Genomic_DNA"/>
</dbReference>
<feature type="domain" description="Tetrahydrofolate dehydrogenase/cyclohydrolase catalytic" evidence="9">
    <location>
        <begin position="4"/>
        <end position="115"/>
    </location>
</feature>
<keyword evidence="7" id="KW-0028">Amino-acid biosynthesis</keyword>
<proteinExistence type="predicted"/>
<dbReference type="InterPro" id="IPR000672">
    <property type="entry name" value="THF_DH/CycHdrlase"/>
</dbReference>
<dbReference type="GO" id="GO:0005829">
    <property type="term" value="C:cytosol"/>
    <property type="evidence" value="ECO:0007669"/>
    <property type="project" value="TreeGrafter"/>
</dbReference>
<dbReference type="Pfam" id="PF00763">
    <property type="entry name" value="THF_DHG_CYH"/>
    <property type="match status" value="1"/>
</dbReference>
<feature type="non-terminal residue" evidence="11">
    <location>
        <position position="192"/>
    </location>
</feature>
<evidence type="ECO:0000256" key="1">
    <source>
        <dbReference type="ARBA" id="ARBA00004777"/>
    </source>
</evidence>
<feature type="domain" description="Tetrahydrofolate dehydrogenase/cyclohydrolase NAD(P)-binding" evidence="10">
    <location>
        <begin position="134"/>
        <end position="190"/>
    </location>
</feature>
<dbReference type="GO" id="GO:0009086">
    <property type="term" value="P:methionine biosynthetic process"/>
    <property type="evidence" value="ECO:0007669"/>
    <property type="project" value="UniProtKB-KW"/>
</dbReference>
<evidence type="ECO:0000256" key="6">
    <source>
        <dbReference type="ARBA" id="ARBA00023002"/>
    </source>
</evidence>
<keyword evidence="7" id="KW-0486">Methionine biosynthesis</keyword>
<reference evidence="12" key="1">
    <citation type="submission" date="2017-09" db="EMBL/GenBank/DDBJ databases">
        <title>Depth-based differentiation of microbial function through sediment-hosted aquifers and enrichment of novel symbionts in the deep terrestrial subsurface.</title>
        <authorList>
            <person name="Probst A.J."/>
            <person name="Ladd B."/>
            <person name="Jarett J.K."/>
            <person name="Geller-Mcgrath D.E."/>
            <person name="Sieber C.M.K."/>
            <person name="Emerson J.B."/>
            <person name="Anantharaman K."/>
            <person name="Thomas B.C."/>
            <person name="Malmstrom R."/>
            <person name="Stieglmeier M."/>
            <person name="Klingl A."/>
            <person name="Woyke T."/>
            <person name="Ryan C.M."/>
            <person name="Banfield J.F."/>
        </authorList>
    </citation>
    <scope>NUCLEOTIDE SEQUENCE [LARGE SCALE GENOMIC DNA]</scope>
</reference>
<sequence length="192" mass="21444">MKLLDGKKLSEKILGNIKGEIKKRKLKLTLAVIQVGENPVSQIFINQKKKACEKTGINFKLFKFPAKISVLELKKEIDKIVQNPANSGIIIQLPVPKKFLPEEFLNLIPEEKDIDVLSERSLGKFYQRCLKILPPTVNGILKLLKNYKIGSIGKNVVIVGAGRLVGFPLATQLLKEKATLSVLNEWTRDASS</sequence>
<gene>
    <name evidence="11" type="ORF">CO078_01115</name>
</gene>
<evidence type="ECO:0000256" key="5">
    <source>
        <dbReference type="ARBA" id="ARBA00022857"/>
    </source>
</evidence>
<dbReference type="InterPro" id="IPR046346">
    <property type="entry name" value="Aminoacid_DH-like_N_sf"/>
</dbReference>
<dbReference type="SUPFAM" id="SSF53223">
    <property type="entry name" value="Aminoacid dehydrogenase-like, N-terminal domain"/>
    <property type="match status" value="1"/>
</dbReference>
<organism evidence="11 12">
    <name type="scientific">Candidatus Nealsonbacteria bacterium CG_4_9_14_0_8_um_filter_36_17</name>
    <dbReference type="NCBI Taxonomy" id="1974693"/>
    <lineage>
        <taxon>Bacteria</taxon>
        <taxon>Candidatus Nealsoniibacteriota</taxon>
    </lineage>
</organism>
<protein>
    <submittedName>
        <fullName evidence="11">Bifunctional methylenetetrahydrofolate dehydrogenase/methenyltetrahydrofolate cyclohydrolase</fullName>
        <ecNumber evidence="11">1.5.1.5</ecNumber>
        <ecNumber evidence="11">3.5.4.9</ecNumber>
    </submittedName>
</protein>
<dbReference type="GO" id="GO:0006164">
    <property type="term" value="P:purine nucleotide biosynthetic process"/>
    <property type="evidence" value="ECO:0007669"/>
    <property type="project" value="UniProtKB-KW"/>
</dbReference>
<dbReference type="InterPro" id="IPR020631">
    <property type="entry name" value="THF_DH/CycHdrlase_NAD-bd_dom"/>
</dbReference>
<keyword evidence="6 11" id="KW-0560">Oxidoreductase</keyword>
<dbReference type="Pfam" id="PF02882">
    <property type="entry name" value="THF_DHG_CYH_C"/>
    <property type="match status" value="1"/>
</dbReference>
<evidence type="ECO:0000256" key="4">
    <source>
        <dbReference type="ARBA" id="ARBA00022801"/>
    </source>
</evidence>
<comment type="pathway">
    <text evidence="1">One-carbon metabolism; tetrahydrofolate interconversion.</text>
</comment>
<dbReference type="PANTHER" id="PTHR48099">
    <property type="entry name" value="C-1-TETRAHYDROFOLATE SYNTHASE, CYTOPLASMIC-RELATED"/>
    <property type="match status" value="1"/>
</dbReference>
<dbReference type="GO" id="GO:0004488">
    <property type="term" value="F:methylenetetrahydrofolate dehydrogenase (NADP+) activity"/>
    <property type="evidence" value="ECO:0007669"/>
    <property type="project" value="UniProtKB-EC"/>
</dbReference>
<keyword evidence="4 11" id="KW-0378">Hydrolase</keyword>
<dbReference type="PRINTS" id="PR00085">
    <property type="entry name" value="THFDHDRGNASE"/>
</dbReference>
<dbReference type="Proteomes" id="UP000230097">
    <property type="component" value="Unassembled WGS sequence"/>
</dbReference>
<dbReference type="Gene3D" id="3.40.50.720">
    <property type="entry name" value="NAD(P)-binding Rossmann-like Domain"/>
    <property type="match status" value="1"/>
</dbReference>
<evidence type="ECO:0000256" key="8">
    <source>
        <dbReference type="ARBA" id="ARBA00023268"/>
    </source>
</evidence>
<evidence type="ECO:0000259" key="10">
    <source>
        <dbReference type="Pfam" id="PF02882"/>
    </source>
</evidence>
<evidence type="ECO:0000256" key="3">
    <source>
        <dbReference type="ARBA" id="ARBA00022755"/>
    </source>
</evidence>
<keyword evidence="8" id="KW-0511">Multifunctional enzyme</keyword>
<evidence type="ECO:0000256" key="2">
    <source>
        <dbReference type="ARBA" id="ARBA00022563"/>
    </source>
</evidence>
<evidence type="ECO:0000313" key="11">
    <source>
        <dbReference type="EMBL" id="PJB98728.1"/>
    </source>
</evidence>
<dbReference type="InterPro" id="IPR036291">
    <property type="entry name" value="NAD(P)-bd_dom_sf"/>
</dbReference>
<keyword evidence="5" id="KW-0521">NADP</keyword>
<dbReference type="SUPFAM" id="SSF51735">
    <property type="entry name" value="NAD(P)-binding Rossmann-fold domains"/>
    <property type="match status" value="1"/>
</dbReference>
<evidence type="ECO:0000256" key="7">
    <source>
        <dbReference type="ARBA" id="ARBA00023167"/>
    </source>
</evidence>
<dbReference type="InterPro" id="IPR020630">
    <property type="entry name" value="THF_DH/CycHdrlase_cat_dom"/>
</dbReference>
<dbReference type="Gene3D" id="3.40.50.10860">
    <property type="entry name" value="Leucine Dehydrogenase, chain A, domain 1"/>
    <property type="match status" value="1"/>
</dbReference>
<keyword evidence="3" id="KW-0658">Purine biosynthesis</keyword>
<dbReference type="GO" id="GO:0004477">
    <property type="term" value="F:methenyltetrahydrofolate cyclohydrolase activity"/>
    <property type="evidence" value="ECO:0007669"/>
    <property type="project" value="UniProtKB-EC"/>
</dbReference>
<name>A0A2M8DLI8_9BACT</name>
<dbReference type="PANTHER" id="PTHR48099:SF5">
    <property type="entry name" value="C-1-TETRAHYDROFOLATE SYNTHASE, CYTOPLASMIC"/>
    <property type="match status" value="1"/>
</dbReference>
<comment type="caution">
    <text evidence="11">The sequence shown here is derived from an EMBL/GenBank/DDBJ whole genome shotgun (WGS) entry which is preliminary data.</text>
</comment>
<dbReference type="EC" id="1.5.1.5" evidence="11"/>